<keyword evidence="10" id="KW-1185">Reference proteome</keyword>
<dbReference type="InterPro" id="IPR029024">
    <property type="entry name" value="TerB-like"/>
</dbReference>
<keyword evidence="6" id="KW-0175">Coiled coil</keyword>
<name>A0A167EGE5_9ASCO</name>
<dbReference type="RefSeq" id="XP_018736528.1">
    <property type="nucleotide sequence ID" value="XM_018882119.1"/>
</dbReference>
<organism evidence="9 10">
    <name type="scientific">Sugiyamaella lignohabitans</name>
    <dbReference type="NCBI Taxonomy" id="796027"/>
    <lineage>
        <taxon>Eukaryota</taxon>
        <taxon>Fungi</taxon>
        <taxon>Dikarya</taxon>
        <taxon>Ascomycota</taxon>
        <taxon>Saccharomycotina</taxon>
        <taxon>Dipodascomycetes</taxon>
        <taxon>Dipodascales</taxon>
        <taxon>Trichomonascaceae</taxon>
        <taxon>Sugiyamaella</taxon>
    </lineage>
</organism>
<dbReference type="SUPFAM" id="SSF53474">
    <property type="entry name" value="alpha/beta-Hydrolases"/>
    <property type="match status" value="1"/>
</dbReference>
<feature type="compositionally biased region" description="Polar residues" evidence="7">
    <location>
        <begin position="716"/>
        <end position="734"/>
    </location>
</feature>
<evidence type="ECO:0000256" key="4">
    <source>
        <dbReference type="ARBA" id="ARBA00022989"/>
    </source>
</evidence>
<keyword evidence="4 8" id="KW-1133">Transmembrane helix</keyword>
<dbReference type="SUPFAM" id="SSF158682">
    <property type="entry name" value="TerB-like"/>
    <property type="match status" value="1"/>
</dbReference>
<feature type="transmembrane region" description="Helical" evidence="8">
    <location>
        <begin position="153"/>
        <end position="177"/>
    </location>
</feature>
<comment type="similarity">
    <text evidence="2">Belongs to the TMCO4 family.</text>
</comment>
<dbReference type="InterPro" id="IPR007941">
    <property type="entry name" value="DUF726"/>
</dbReference>
<evidence type="ECO:0000256" key="7">
    <source>
        <dbReference type="SAM" id="MobiDB-lite"/>
    </source>
</evidence>
<feature type="region of interest" description="Disordered" evidence="7">
    <location>
        <begin position="644"/>
        <end position="754"/>
    </location>
</feature>
<dbReference type="Proteomes" id="UP000189580">
    <property type="component" value="Chromosome d"/>
</dbReference>
<evidence type="ECO:0000256" key="2">
    <source>
        <dbReference type="ARBA" id="ARBA00009824"/>
    </source>
</evidence>
<accession>A0A167EGE5</accession>
<dbReference type="GeneID" id="30037202"/>
<dbReference type="OrthoDB" id="277931at2759"/>
<keyword evidence="3 8" id="KW-0812">Transmembrane</keyword>
<dbReference type="InterPro" id="IPR029058">
    <property type="entry name" value="AB_hydrolase_fold"/>
</dbReference>
<feature type="compositionally biased region" description="Polar residues" evidence="7">
    <location>
        <begin position="654"/>
        <end position="678"/>
    </location>
</feature>
<dbReference type="Pfam" id="PF05277">
    <property type="entry name" value="DUF726"/>
    <property type="match status" value="1"/>
</dbReference>
<evidence type="ECO:0000313" key="9">
    <source>
        <dbReference type="EMBL" id="ANB14051.1"/>
    </source>
</evidence>
<dbReference type="KEGG" id="slb:AWJ20_5007"/>
<feature type="transmembrane region" description="Helical" evidence="8">
    <location>
        <begin position="307"/>
        <end position="326"/>
    </location>
</feature>
<evidence type="ECO:0000256" key="3">
    <source>
        <dbReference type="ARBA" id="ARBA00022692"/>
    </source>
</evidence>
<feature type="coiled-coil region" evidence="6">
    <location>
        <begin position="505"/>
        <end position="532"/>
    </location>
</feature>
<dbReference type="AlphaFoldDB" id="A0A167EGE5"/>
<evidence type="ECO:0000256" key="1">
    <source>
        <dbReference type="ARBA" id="ARBA00004141"/>
    </source>
</evidence>
<keyword evidence="5 8" id="KW-0472">Membrane</keyword>
<dbReference type="PANTHER" id="PTHR17920:SF3">
    <property type="entry name" value="TRANSMEMBRANE AND COILED-COIL DOMAIN-CONTAINING PROTEIN 4"/>
    <property type="match status" value="1"/>
</dbReference>
<evidence type="ECO:0000256" key="8">
    <source>
        <dbReference type="SAM" id="Phobius"/>
    </source>
</evidence>
<comment type="subcellular location">
    <subcellularLocation>
        <location evidence="1">Membrane</location>
        <topology evidence="1">Multi-pass membrane protein</topology>
    </subcellularLocation>
</comment>
<dbReference type="PANTHER" id="PTHR17920">
    <property type="entry name" value="TRANSMEMBRANE AND COILED-COIL DOMAIN-CONTAINING PROTEIN 4 TMCO4"/>
    <property type="match status" value="1"/>
</dbReference>
<dbReference type="GO" id="GO:0016020">
    <property type="term" value="C:membrane"/>
    <property type="evidence" value="ECO:0007669"/>
    <property type="project" value="UniProtKB-SubCell"/>
</dbReference>
<dbReference type="EMBL" id="CP014502">
    <property type="protein sequence ID" value="ANB14051.1"/>
    <property type="molecule type" value="Genomic_DNA"/>
</dbReference>
<evidence type="ECO:0000256" key="5">
    <source>
        <dbReference type="ARBA" id="ARBA00023136"/>
    </source>
</evidence>
<evidence type="ECO:0008006" key="11">
    <source>
        <dbReference type="Google" id="ProtNLM"/>
    </source>
</evidence>
<evidence type="ECO:0000256" key="6">
    <source>
        <dbReference type="SAM" id="Coils"/>
    </source>
</evidence>
<proteinExistence type="inferred from homology"/>
<gene>
    <name evidence="9" type="ORF">AWJ20_5007</name>
</gene>
<evidence type="ECO:0000313" key="10">
    <source>
        <dbReference type="Proteomes" id="UP000189580"/>
    </source>
</evidence>
<protein>
    <recommendedName>
        <fullName evidence="11">DUF726-domain-containing protein</fullName>
    </recommendedName>
</protein>
<sequence length="754" mass="82970">MIEQLSQHGVLPSDLSPSLLKTARVKNPMAKGAHGTKIIAETGNESENNNIKASDMNVQRAEDLKDLQTLDIDIRWTILCDLFLVLISDSVYDSRSRTLFQKVGKELGVSELEIAQFESKVTDALEIEEGSIQTWDESEIMEARRKLALKKKYMYVGLATLGGGLVIGLSAGLLAPVIGAGLAAGFTTIGITGTTGFLAGAGGAAVVTTTGAAIGARIGSKGMSKRMGHVKTFEFRPLHNHKRVNAIITVSGWMLGKEDDVRLPFSTVDPIMGDILSVLWEPEMLQSMGQTINILATEVLTQSIQQILGSTVLVALMASIQLPMVLSKLGYLLDNPWSVSLDRAWSSGLILADTLINRNLGVRPVTLVGFSLGARVIYSCLVELARRGAFGLVEDVFIFGAPVVVKRSQFLLARSVVSGRFLNGYSRKDWILGYLFRATSGGLGRVAGLAPIENVPTIENYDNTELVDGHMGYRKAIPKLLRNCGWEVLSEEFTEIEDPDPDKLREKQRELIVEFDQARRQMEEEAKNQKKASGKSKLFSWMKPKKKEWWEMADKDANTTSEASENAPPQADDQMSDVIFDLDAIKQEVKNLEQVEQVKDNAKVADTIQVNSSYTEFEEYDPGQLNGEGEDVQMTFDAFEDDEVERNGGKPVYGSQSTTTLPNQDSYAQHSPHSSSLQFGAREAESQLEPKGNSDVTSHEPAPVESSRPKADRVSLESTSQDNKDVNTTANINTRYPEYEDEIPDENNIVMTFD</sequence>
<reference evidence="9 10" key="1">
    <citation type="submission" date="2016-02" db="EMBL/GenBank/DDBJ databases">
        <title>Complete genome sequence and transcriptome regulation of the pentose utilising yeast Sugiyamaella lignohabitans.</title>
        <authorList>
            <person name="Bellasio M."/>
            <person name="Peymann A."/>
            <person name="Valli M."/>
            <person name="Sipitzky M."/>
            <person name="Graf A."/>
            <person name="Sauer M."/>
            <person name="Marx H."/>
            <person name="Mattanovich D."/>
        </authorList>
    </citation>
    <scope>NUCLEOTIDE SEQUENCE [LARGE SCALE GENOMIC DNA]</scope>
    <source>
        <strain evidence="9 10">CBS 10342</strain>
    </source>
</reference>